<sequence>MEQWKEYKISEIIEEIAMGPFGSNIKVDNFIDSGIPVLNGSNLQGIKLNEDSFNYVSEEKADTLGRANAFRGDVVITHRGTLGQIVYIPLDSKYERYVISQSQFRLKLNKDIIRPDFFVYFFHTRLGQHRLLVNASQVGVPALARPTSTFKEVFIPVPPMEMQNKVMGVLHSIDSKIELNRRINDNLEQQAQALFKSWFIENAIYSGDKIADYFMPIRGKNLLTSEATGGNVPVVAGGLNPSAYHNTANTDAPVITISASGANAGFVNLWGIPVWSADSSYIDSSVTPYVYFWYNLLKYKQKNIFEAQTGSAQPHIYPKHIGDIEIPNLDLSQIQLYNNVVSTYYHKIDENNTENCRLATLRDTLLPKLMAGNISLDY</sequence>
<dbReference type="InterPro" id="IPR052021">
    <property type="entry name" value="Type-I_RS_S_subunit"/>
</dbReference>
<evidence type="ECO:0000313" key="6">
    <source>
        <dbReference type="Proteomes" id="UP000014140"/>
    </source>
</evidence>
<reference evidence="5 6" key="1">
    <citation type="submission" date="2013-04" db="EMBL/GenBank/DDBJ databases">
        <title>The Genome Sequence of Parabacteroides goldsteinii dnLKV18.</title>
        <authorList>
            <consortium name="The Broad Institute Genomics Platform"/>
            <consortium name="The Broad Institute Genome Sequencing Center for Infectious Disease"/>
            <person name="Earl A."/>
            <person name="Xavier R."/>
            <person name="Kuhn K."/>
            <person name="Stappenbeck T."/>
            <person name="Walker B."/>
            <person name="Young S."/>
            <person name="Zeng Q."/>
            <person name="Gargeya S."/>
            <person name="Fitzgerald M."/>
            <person name="Haas B."/>
            <person name="Abouelleil A."/>
            <person name="Allen A.W."/>
            <person name="Alvarado L."/>
            <person name="Arachchi H.M."/>
            <person name="Berlin A.M."/>
            <person name="Chapman S.B."/>
            <person name="Gainer-Dewar J."/>
            <person name="Goldberg J."/>
            <person name="Griggs A."/>
            <person name="Gujja S."/>
            <person name="Hansen M."/>
            <person name="Howarth C."/>
            <person name="Imamovic A."/>
            <person name="Ireland A."/>
            <person name="Larimer J."/>
            <person name="McCowan C."/>
            <person name="Murphy C."/>
            <person name="Pearson M."/>
            <person name="Poon T.W."/>
            <person name="Priest M."/>
            <person name="Roberts A."/>
            <person name="Saif S."/>
            <person name="Shea T."/>
            <person name="Sisk P."/>
            <person name="Sykes S."/>
            <person name="Wortman J."/>
            <person name="Nusbaum C."/>
            <person name="Birren B."/>
        </authorList>
    </citation>
    <scope>NUCLEOTIDE SEQUENCE [LARGE SCALE GENOMIC DNA]</scope>
    <source>
        <strain evidence="6">dnLKV18</strain>
    </source>
</reference>
<keyword evidence="6" id="KW-1185">Reference proteome</keyword>
<evidence type="ECO:0000313" key="5">
    <source>
        <dbReference type="EMBL" id="EOS20219.1"/>
    </source>
</evidence>
<feature type="domain" description="Type I restriction modification DNA specificity" evidence="4">
    <location>
        <begin position="1"/>
        <end position="189"/>
    </location>
</feature>
<dbReference type="Pfam" id="PF01420">
    <property type="entry name" value="Methylase_S"/>
    <property type="match status" value="1"/>
</dbReference>
<protein>
    <recommendedName>
        <fullName evidence="4">Type I restriction modification DNA specificity domain-containing protein</fullName>
    </recommendedName>
</protein>
<keyword evidence="2" id="KW-0680">Restriction system</keyword>
<dbReference type="CDD" id="cd17291">
    <property type="entry name" value="RMtype1_S_MgeORF438P-TRD-CR_like"/>
    <property type="match status" value="1"/>
</dbReference>
<gene>
    <name evidence="5" type="ORF">C803_00901</name>
</gene>
<accession>S0GN70</accession>
<dbReference type="InterPro" id="IPR044946">
    <property type="entry name" value="Restrct_endonuc_typeI_TRD_sf"/>
</dbReference>
<dbReference type="InterPro" id="IPR000055">
    <property type="entry name" value="Restrct_endonuc_typeI_TRD"/>
</dbReference>
<evidence type="ECO:0000259" key="4">
    <source>
        <dbReference type="Pfam" id="PF01420"/>
    </source>
</evidence>
<evidence type="ECO:0000256" key="1">
    <source>
        <dbReference type="ARBA" id="ARBA00010923"/>
    </source>
</evidence>
<dbReference type="PANTHER" id="PTHR30408">
    <property type="entry name" value="TYPE-1 RESTRICTION ENZYME ECOKI SPECIFICITY PROTEIN"/>
    <property type="match status" value="1"/>
</dbReference>
<dbReference type="PATRIC" id="fig|1235789.3.peg.907"/>
<organism evidence="5 6">
    <name type="scientific">Parabacteroides goldsteinii dnLKV18</name>
    <dbReference type="NCBI Taxonomy" id="1235789"/>
    <lineage>
        <taxon>Bacteria</taxon>
        <taxon>Pseudomonadati</taxon>
        <taxon>Bacteroidota</taxon>
        <taxon>Bacteroidia</taxon>
        <taxon>Bacteroidales</taxon>
        <taxon>Tannerellaceae</taxon>
        <taxon>Parabacteroides</taxon>
    </lineage>
</organism>
<comment type="similarity">
    <text evidence="1">Belongs to the type-I restriction system S methylase family.</text>
</comment>
<dbReference type="SUPFAM" id="SSF116734">
    <property type="entry name" value="DNA methylase specificity domain"/>
    <property type="match status" value="2"/>
</dbReference>
<keyword evidence="3" id="KW-0238">DNA-binding</keyword>
<dbReference type="AlphaFoldDB" id="S0GN70"/>
<dbReference type="EMBL" id="ASSQ01000001">
    <property type="protein sequence ID" value="EOS20219.1"/>
    <property type="molecule type" value="Genomic_DNA"/>
</dbReference>
<dbReference type="RefSeq" id="WP_016212964.1">
    <property type="nucleotide sequence ID" value="NZ_KE159513.1"/>
</dbReference>
<dbReference type="HOGENOM" id="CLU_021095_2_1_10"/>
<proteinExistence type="inferred from homology"/>
<evidence type="ECO:0000256" key="3">
    <source>
        <dbReference type="ARBA" id="ARBA00023125"/>
    </source>
</evidence>
<name>S0GN70_9BACT</name>
<dbReference type="Gene3D" id="3.90.220.20">
    <property type="entry name" value="DNA methylase specificity domains"/>
    <property type="match status" value="2"/>
</dbReference>
<dbReference type="PANTHER" id="PTHR30408:SF13">
    <property type="entry name" value="TYPE I RESTRICTION ENZYME HINDI SPECIFICITY SUBUNIT"/>
    <property type="match status" value="1"/>
</dbReference>
<dbReference type="Proteomes" id="UP000014140">
    <property type="component" value="Unassembled WGS sequence"/>
</dbReference>
<dbReference type="GO" id="GO:0003677">
    <property type="term" value="F:DNA binding"/>
    <property type="evidence" value="ECO:0007669"/>
    <property type="project" value="UniProtKB-KW"/>
</dbReference>
<dbReference type="GO" id="GO:0009307">
    <property type="term" value="P:DNA restriction-modification system"/>
    <property type="evidence" value="ECO:0007669"/>
    <property type="project" value="UniProtKB-KW"/>
</dbReference>
<comment type="caution">
    <text evidence="5">The sequence shown here is derived from an EMBL/GenBank/DDBJ whole genome shotgun (WGS) entry which is preliminary data.</text>
</comment>
<evidence type="ECO:0000256" key="2">
    <source>
        <dbReference type="ARBA" id="ARBA00022747"/>
    </source>
</evidence>